<evidence type="ECO:0000313" key="2">
    <source>
        <dbReference type="EMBL" id="KAG7387366.1"/>
    </source>
</evidence>
<dbReference type="OrthoDB" id="95392at2759"/>
<keyword evidence="3" id="KW-1185">Reference proteome</keyword>
<feature type="signal peptide" evidence="1">
    <location>
        <begin position="1"/>
        <end position="24"/>
    </location>
</feature>
<comment type="caution">
    <text evidence="2">The sequence shown here is derived from an EMBL/GenBank/DDBJ whole genome shotgun (WGS) entry which is preliminary data.</text>
</comment>
<dbReference type="AlphaFoldDB" id="A0A8T1W292"/>
<dbReference type="Proteomes" id="UP000694044">
    <property type="component" value="Unassembled WGS sequence"/>
</dbReference>
<dbReference type="EMBL" id="JAGDFM010000080">
    <property type="protein sequence ID" value="KAG7387366.1"/>
    <property type="molecule type" value="Genomic_DNA"/>
</dbReference>
<feature type="chain" id="PRO_5035800317" description="GPI inositol-deacylase" evidence="1">
    <location>
        <begin position="25"/>
        <end position="537"/>
    </location>
</feature>
<name>A0A8T1W292_9STRA</name>
<dbReference type="PANTHER" id="PTHR22538:SF1">
    <property type="entry name" value="VWFD DOMAIN-CONTAINING PROTEIN"/>
    <property type="match status" value="1"/>
</dbReference>
<gene>
    <name evidence="2" type="ORF">PHYPSEUDO_014390</name>
</gene>
<organism evidence="2 3">
    <name type="scientific">Phytophthora pseudosyringae</name>
    <dbReference type="NCBI Taxonomy" id="221518"/>
    <lineage>
        <taxon>Eukaryota</taxon>
        <taxon>Sar</taxon>
        <taxon>Stramenopiles</taxon>
        <taxon>Oomycota</taxon>
        <taxon>Peronosporomycetes</taxon>
        <taxon>Peronosporales</taxon>
        <taxon>Peronosporaceae</taxon>
        <taxon>Phytophthora</taxon>
    </lineage>
</organism>
<accession>A0A8T1W292</accession>
<evidence type="ECO:0008006" key="4">
    <source>
        <dbReference type="Google" id="ProtNLM"/>
    </source>
</evidence>
<dbReference type="PANTHER" id="PTHR22538">
    <property type="entry name" value="CILIA- AND FLAGELLA-ASSOCIATED PROTEIN 74"/>
    <property type="match status" value="1"/>
</dbReference>
<protein>
    <recommendedName>
        <fullName evidence="4">GPI inositol-deacylase</fullName>
    </recommendedName>
</protein>
<proteinExistence type="predicted"/>
<evidence type="ECO:0000313" key="3">
    <source>
        <dbReference type="Proteomes" id="UP000694044"/>
    </source>
</evidence>
<keyword evidence="1" id="KW-0732">Signal</keyword>
<sequence length="537" mass="59037">MLSMLLYCCGVFTTLVVLAAQTEASSSSPFGLQQPRILRDEATSSWPSLLFHFEVMRSSMGIYGQTNFSVFANPVVSADETSVLYDVYATFTDGATVYNYTQVNGVAYLQWMQEASTSTRCLRSELNDFPPINAMISALNEAKPVSSVSAPIQCNSDSLFKVTVNALDFALCASSKSSFEMYGRDMDIVVEYLEARVDIVTPKSDDNCEAEVESSTVTSTGRSLLTGTPLFTQDSRKLETAFSLVGDDDVNDADACSCKSARRPCIFIHGLGVKAEALELEDSLPYWGEIIGDHAPCCTSIKYAHLNTVNYTWINATQQQQVCSRALEVSTSSTKHIIKDTIVVTHSMGSLMLAGAIAHGRCKLDPSSTWVSTAAPMIGSMAPGYAQEICAGDTNIIAEKLARFKNQCPVNKATKALAYQNGSYSNERLDSAYTAAQEVYRTNVSAVMCSESFSGILSSYQANFWILGQMIPHKSKKNDGTVEFRSCATGLDESKFGDTYESRFYRTKLNHYDMQFRAGDAFWNKAKMPVKWFECLL</sequence>
<reference evidence="2" key="1">
    <citation type="submission" date="2021-02" db="EMBL/GenBank/DDBJ databases">
        <authorList>
            <person name="Palmer J.M."/>
        </authorList>
    </citation>
    <scope>NUCLEOTIDE SEQUENCE</scope>
    <source>
        <strain evidence="2">SCRP734</strain>
    </source>
</reference>
<evidence type="ECO:0000256" key="1">
    <source>
        <dbReference type="SAM" id="SignalP"/>
    </source>
</evidence>